<dbReference type="OrthoDB" id="7682111at2759"/>
<keyword evidence="3" id="KW-1185">Reference proteome</keyword>
<evidence type="ECO:0000313" key="3">
    <source>
        <dbReference type="Proteomes" id="UP000663880"/>
    </source>
</evidence>
<organism evidence="2 3">
    <name type="scientific">Pieris macdunnoughi</name>
    <dbReference type="NCBI Taxonomy" id="345717"/>
    <lineage>
        <taxon>Eukaryota</taxon>
        <taxon>Metazoa</taxon>
        <taxon>Ecdysozoa</taxon>
        <taxon>Arthropoda</taxon>
        <taxon>Hexapoda</taxon>
        <taxon>Insecta</taxon>
        <taxon>Pterygota</taxon>
        <taxon>Neoptera</taxon>
        <taxon>Endopterygota</taxon>
        <taxon>Lepidoptera</taxon>
        <taxon>Glossata</taxon>
        <taxon>Ditrysia</taxon>
        <taxon>Papilionoidea</taxon>
        <taxon>Pieridae</taxon>
        <taxon>Pierinae</taxon>
        <taxon>Pieris</taxon>
    </lineage>
</organism>
<accession>A0A821XTK2</accession>
<reference evidence="2" key="1">
    <citation type="submission" date="2021-02" db="EMBL/GenBank/DDBJ databases">
        <authorList>
            <person name="Steward A R."/>
        </authorList>
    </citation>
    <scope>NUCLEOTIDE SEQUENCE</scope>
</reference>
<dbReference type="GO" id="GO:0003677">
    <property type="term" value="F:DNA binding"/>
    <property type="evidence" value="ECO:0007669"/>
    <property type="project" value="InterPro"/>
</dbReference>
<sequence>MENASYQSKNETSAMEKFFLSMCDTTCQLPEYLQMRIQRQIFNIVMEAKEQHLMRSNYSDNSPGCSVYNSPVVLLSNYKTGIYLLYDQFPHNHLTPHQHLKCTISLTQCKVKIQIRQNNL</sequence>
<evidence type="ECO:0000259" key="1">
    <source>
        <dbReference type="Pfam" id="PF02944"/>
    </source>
</evidence>
<dbReference type="Pfam" id="PF02944">
    <property type="entry name" value="BESS"/>
    <property type="match status" value="1"/>
</dbReference>
<dbReference type="EMBL" id="CAJOBZ010000070">
    <property type="protein sequence ID" value="CAF4947175.1"/>
    <property type="molecule type" value="Genomic_DNA"/>
</dbReference>
<protein>
    <recommendedName>
        <fullName evidence="1">BESS domain-containing protein</fullName>
    </recommendedName>
</protein>
<proteinExistence type="predicted"/>
<comment type="caution">
    <text evidence="2">The sequence shown here is derived from an EMBL/GenBank/DDBJ whole genome shotgun (WGS) entry which is preliminary data.</text>
</comment>
<gene>
    <name evidence="2" type="ORF">PMACD_LOCUS15293</name>
</gene>
<dbReference type="AlphaFoldDB" id="A0A821XTK2"/>
<evidence type="ECO:0000313" key="2">
    <source>
        <dbReference type="EMBL" id="CAF4947175.1"/>
    </source>
</evidence>
<dbReference type="Proteomes" id="UP000663880">
    <property type="component" value="Unassembled WGS sequence"/>
</dbReference>
<name>A0A821XTK2_9NEOP</name>
<feature type="domain" description="BESS" evidence="1">
    <location>
        <begin position="18"/>
        <end position="47"/>
    </location>
</feature>
<dbReference type="InterPro" id="IPR004210">
    <property type="entry name" value="BESS_motif"/>
</dbReference>